<evidence type="ECO:0000313" key="1">
    <source>
        <dbReference type="EMBL" id="OAJ39569.1"/>
    </source>
</evidence>
<dbReference type="VEuPathDB" id="FungiDB:BDEG_23404"/>
<evidence type="ECO:0000313" key="2">
    <source>
        <dbReference type="Proteomes" id="UP000077115"/>
    </source>
</evidence>
<organism evidence="1 2">
    <name type="scientific">Batrachochytrium dendrobatidis (strain JEL423)</name>
    <dbReference type="NCBI Taxonomy" id="403673"/>
    <lineage>
        <taxon>Eukaryota</taxon>
        <taxon>Fungi</taxon>
        <taxon>Fungi incertae sedis</taxon>
        <taxon>Chytridiomycota</taxon>
        <taxon>Chytridiomycota incertae sedis</taxon>
        <taxon>Chytridiomycetes</taxon>
        <taxon>Rhizophydiales</taxon>
        <taxon>Rhizophydiales incertae sedis</taxon>
        <taxon>Batrachochytrium</taxon>
    </lineage>
</organism>
<name>A0A177WHG9_BATDL</name>
<sequence length="631" mass="72205">MLHDDVSMDNNENLFCAPHPQPSSKELRLAQILIDLGYSSTPIDTISNNTATELAKQLQWTFQLDSTHSFVDWLSDTLNSHYRIHLNSDPSMTTMTEIDRELQHIGSDAHLLPTTKLEYIGGFDVLSEEEALLWESLQASGIDYESWEKDDHSSESRREYTRPEAVYSSPAQIEHIKSQVSLLETNSESLQKHLNLIKAQRKYIVSAHQEIILKRDRLERVQDSVNYQLNLQNDRIVNASAKLDLAVDQCVKSILSVLDVHSDLPTSENMLVHHAEKLKDVFDKQQKVLEAPLEWADRCQKTHVHHGEHFLPSWAIQEIKRLKCIEPLSHRRHFAALIRFTFLTSKLEYLSRCSSLEHPFTTSDVLSTDLLSSLDQEQSELKKLRINVLEQLWTEAATRIESRFYNVLYQNKMVQIDSMVDQMQQLMQRMERRFAQNQLVSILLNSEAVKIKTRQEAINALLGRLEHIAASTKSVLEFLENPVFAEQQPSPYYIADHDRMAVAFNKLIPLTTSFDASLLQTDLVDTATHRNTVMTSTNALLKRLKALHQKHVQLMCRFGNAIPSISSCTDILLQDCFTLCNMVYAEPHASVVLSAPREVFDQCGRVRKAVSELQPLLQQAAKVIQDTTETQ</sequence>
<protein>
    <recommendedName>
        <fullName evidence="3">HAUS augmin-like complex subunit 3 N-terminal domain-containing protein</fullName>
    </recommendedName>
</protein>
<dbReference type="EMBL" id="DS022303">
    <property type="protein sequence ID" value="OAJ39569.1"/>
    <property type="molecule type" value="Genomic_DNA"/>
</dbReference>
<accession>A0A177WHG9</accession>
<dbReference type="AlphaFoldDB" id="A0A177WHG9"/>
<evidence type="ECO:0008006" key="3">
    <source>
        <dbReference type="Google" id="ProtNLM"/>
    </source>
</evidence>
<reference evidence="1 2" key="2">
    <citation type="submission" date="2016-05" db="EMBL/GenBank/DDBJ databases">
        <title>Lineage-specific infection strategies underlie the spectrum of fungal disease in amphibians.</title>
        <authorList>
            <person name="Cuomo C.A."/>
            <person name="Farrer R.A."/>
            <person name="James T."/>
            <person name="Longcore J."/>
            <person name="Birren B."/>
        </authorList>
    </citation>
    <scope>NUCLEOTIDE SEQUENCE [LARGE SCALE GENOMIC DNA]</scope>
    <source>
        <strain evidence="1 2">JEL423</strain>
    </source>
</reference>
<proteinExistence type="predicted"/>
<reference evidence="1 2" key="1">
    <citation type="submission" date="2006-10" db="EMBL/GenBank/DDBJ databases">
        <title>The Genome Sequence of Batrachochytrium dendrobatidis JEL423.</title>
        <authorList>
            <consortium name="The Broad Institute Genome Sequencing Platform"/>
            <person name="Birren B."/>
            <person name="Lander E."/>
            <person name="Galagan J."/>
            <person name="Cuomo C."/>
            <person name="Devon K."/>
            <person name="Jaffe D."/>
            <person name="Butler J."/>
            <person name="Alvarez P."/>
            <person name="Gnerre S."/>
            <person name="Grabherr M."/>
            <person name="Kleber M."/>
            <person name="Mauceli E."/>
            <person name="Brockman W."/>
            <person name="Young S."/>
            <person name="LaButti K."/>
            <person name="Sykes S."/>
            <person name="DeCaprio D."/>
            <person name="Crawford M."/>
            <person name="Koehrsen M."/>
            <person name="Engels R."/>
            <person name="Montgomery P."/>
            <person name="Pearson M."/>
            <person name="Howarth C."/>
            <person name="Larson L."/>
            <person name="White J."/>
            <person name="O'Leary S."/>
            <person name="Kodira C."/>
            <person name="Zeng Q."/>
            <person name="Yandava C."/>
            <person name="Alvarado L."/>
            <person name="Longcore J."/>
            <person name="James T."/>
        </authorList>
    </citation>
    <scope>NUCLEOTIDE SEQUENCE [LARGE SCALE GENOMIC DNA]</scope>
    <source>
        <strain evidence="1 2">JEL423</strain>
    </source>
</reference>
<dbReference type="Proteomes" id="UP000077115">
    <property type="component" value="Unassembled WGS sequence"/>
</dbReference>
<gene>
    <name evidence="1" type="ORF">BDEG_23404</name>
</gene>
<dbReference type="OrthoDB" id="10568971at2759"/>
<dbReference type="STRING" id="403673.A0A177WHG9"/>